<proteinExistence type="predicted"/>
<dbReference type="Proteomes" id="UP000240493">
    <property type="component" value="Unassembled WGS sequence"/>
</dbReference>
<accession>A0A2T3ZPK5</accession>
<organism evidence="1 2">
    <name type="scientific">Trichoderma asperellum (strain ATCC 204424 / CBS 433.97 / NBRC 101777)</name>
    <dbReference type="NCBI Taxonomy" id="1042311"/>
    <lineage>
        <taxon>Eukaryota</taxon>
        <taxon>Fungi</taxon>
        <taxon>Dikarya</taxon>
        <taxon>Ascomycota</taxon>
        <taxon>Pezizomycotina</taxon>
        <taxon>Sordariomycetes</taxon>
        <taxon>Hypocreomycetidae</taxon>
        <taxon>Hypocreales</taxon>
        <taxon>Hypocreaceae</taxon>
        <taxon>Trichoderma</taxon>
    </lineage>
</organism>
<gene>
    <name evidence="1" type="ORF">M441DRAFT_126679</name>
</gene>
<dbReference type="EMBL" id="KZ679256">
    <property type="protein sequence ID" value="PTB46746.1"/>
    <property type="molecule type" value="Genomic_DNA"/>
</dbReference>
<dbReference type="AlphaFoldDB" id="A0A2T3ZPK5"/>
<sequence>VWLYSLPGYQGDVYRFDGDSHSCSTVGEDVSDDCVLHSELFHLAADGQDIPLTPNFGVRSILCEAWEP</sequence>
<protein>
    <submittedName>
        <fullName evidence="1">Uncharacterized protein</fullName>
    </submittedName>
</protein>
<dbReference type="OrthoDB" id="10315530at2759"/>
<evidence type="ECO:0000313" key="1">
    <source>
        <dbReference type="EMBL" id="PTB46746.1"/>
    </source>
</evidence>
<name>A0A2T3ZPK5_TRIA4</name>
<reference evidence="1 2" key="1">
    <citation type="submission" date="2016-07" db="EMBL/GenBank/DDBJ databases">
        <title>Multiple horizontal gene transfer events from other fungi enriched the ability of initially mycotrophic Trichoderma (Ascomycota) to feed on dead plant biomass.</title>
        <authorList>
            <consortium name="DOE Joint Genome Institute"/>
            <person name="Aerts A."/>
            <person name="Atanasova L."/>
            <person name="Chenthamara K."/>
            <person name="Zhang J."/>
            <person name="Grujic M."/>
            <person name="Henrissat B."/>
            <person name="Kuo A."/>
            <person name="Salamov A."/>
            <person name="Lipzen A."/>
            <person name="Labutti K."/>
            <person name="Barry K."/>
            <person name="Miao Y."/>
            <person name="Rahimi M.J."/>
            <person name="Shen Q."/>
            <person name="Grigoriev I.V."/>
            <person name="Kubicek C.P."/>
            <person name="Druzhinina I.S."/>
        </authorList>
    </citation>
    <scope>NUCLEOTIDE SEQUENCE [LARGE SCALE GENOMIC DNA]</scope>
    <source>
        <strain evidence="1 2">CBS 433.97</strain>
    </source>
</reference>
<evidence type="ECO:0000313" key="2">
    <source>
        <dbReference type="Proteomes" id="UP000240493"/>
    </source>
</evidence>
<keyword evidence="2" id="KW-1185">Reference proteome</keyword>
<feature type="non-terminal residue" evidence="1">
    <location>
        <position position="1"/>
    </location>
</feature>